<protein>
    <submittedName>
        <fullName evidence="2">Uncharacterized protein</fullName>
    </submittedName>
</protein>
<evidence type="ECO:0000313" key="3">
    <source>
        <dbReference type="Proteomes" id="UP001219525"/>
    </source>
</evidence>
<comment type="caution">
    <text evidence="2">The sequence shown here is derived from an EMBL/GenBank/DDBJ whole genome shotgun (WGS) entry which is preliminary data.</text>
</comment>
<organism evidence="2 3">
    <name type="scientific">Mycena pura</name>
    <dbReference type="NCBI Taxonomy" id="153505"/>
    <lineage>
        <taxon>Eukaryota</taxon>
        <taxon>Fungi</taxon>
        <taxon>Dikarya</taxon>
        <taxon>Basidiomycota</taxon>
        <taxon>Agaricomycotina</taxon>
        <taxon>Agaricomycetes</taxon>
        <taxon>Agaricomycetidae</taxon>
        <taxon>Agaricales</taxon>
        <taxon>Marasmiineae</taxon>
        <taxon>Mycenaceae</taxon>
        <taxon>Mycena</taxon>
    </lineage>
</organism>
<sequence length="324" mass="35120">MFSTPRFRASVPGPEIRWLWSKHAAGGDRGPNGTFISAADIPDPLGSDSDDTVAWETDEDGIAEDSDYAEQWGKQPRPITYEEKLAKVEAWREKVQEKKRAAEIFHNFKGKKRGPYKAGGTSKRSIQEKCKKLRDDHKSGLLRMSDTELAQQIKAIQGQGPAKPGGSQLSLVSMFAKASSSKRPRADSIGSDGSVTEISPPADSQALFPPAKRVKIQTAASGDTSASSAMREEEEESSGDEAEPQMDVEIEPEELEKEARLRDGDAAVDSIIIADSDAIAEWVDTILDDAASQEPAELGQGLPEHSIIRRSCGFLSLDAENGPP</sequence>
<proteinExistence type="predicted"/>
<evidence type="ECO:0000313" key="2">
    <source>
        <dbReference type="EMBL" id="KAJ7187527.1"/>
    </source>
</evidence>
<keyword evidence="3" id="KW-1185">Reference proteome</keyword>
<feature type="compositionally biased region" description="Acidic residues" evidence="1">
    <location>
        <begin position="232"/>
        <end position="256"/>
    </location>
</feature>
<gene>
    <name evidence="2" type="ORF">GGX14DRAFT_409131</name>
</gene>
<accession>A0AAD6Y0N0</accession>
<name>A0AAD6Y0N0_9AGAR</name>
<feature type="compositionally biased region" description="Low complexity" evidence="1">
    <location>
        <begin position="218"/>
        <end position="229"/>
    </location>
</feature>
<reference evidence="2" key="1">
    <citation type="submission" date="2023-03" db="EMBL/GenBank/DDBJ databases">
        <title>Massive genome expansion in bonnet fungi (Mycena s.s.) driven by repeated elements and novel gene families across ecological guilds.</title>
        <authorList>
            <consortium name="Lawrence Berkeley National Laboratory"/>
            <person name="Harder C.B."/>
            <person name="Miyauchi S."/>
            <person name="Viragh M."/>
            <person name="Kuo A."/>
            <person name="Thoen E."/>
            <person name="Andreopoulos B."/>
            <person name="Lu D."/>
            <person name="Skrede I."/>
            <person name="Drula E."/>
            <person name="Henrissat B."/>
            <person name="Morin E."/>
            <person name="Kohler A."/>
            <person name="Barry K."/>
            <person name="LaButti K."/>
            <person name="Morin E."/>
            <person name="Salamov A."/>
            <person name="Lipzen A."/>
            <person name="Mereny Z."/>
            <person name="Hegedus B."/>
            <person name="Baldrian P."/>
            <person name="Stursova M."/>
            <person name="Weitz H."/>
            <person name="Taylor A."/>
            <person name="Grigoriev I.V."/>
            <person name="Nagy L.G."/>
            <person name="Martin F."/>
            <person name="Kauserud H."/>
        </authorList>
    </citation>
    <scope>NUCLEOTIDE SEQUENCE</scope>
    <source>
        <strain evidence="2">9144</strain>
    </source>
</reference>
<dbReference type="Proteomes" id="UP001219525">
    <property type="component" value="Unassembled WGS sequence"/>
</dbReference>
<feature type="region of interest" description="Disordered" evidence="1">
    <location>
        <begin position="29"/>
        <end position="50"/>
    </location>
</feature>
<evidence type="ECO:0000256" key="1">
    <source>
        <dbReference type="SAM" id="MobiDB-lite"/>
    </source>
</evidence>
<dbReference type="EMBL" id="JARJCW010000195">
    <property type="protein sequence ID" value="KAJ7187527.1"/>
    <property type="molecule type" value="Genomic_DNA"/>
</dbReference>
<dbReference type="AlphaFoldDB" id="A0AAD6Y0N0"/>
<feature type="region of interest" description="Disordered" evidence="1">
    <location>
        <begin position="153"/>
        <end position="264"/>
    </location>
</feature>